<dbReference type="Gene3D" id="2.130.10.30">
    <property type="entry name" value="Regulator of chromosome condensation 1/beta-lactamase-inhibitor protein II"/>
    <property type="match status" value="2"/>
</dbReference>
<dbReference type="OrthoDB" id="5819179at2"/>
<reference evidence="1 2" key="1">
    <citation type="submission" date="2014-04" db="EMBL/GenBank/DDBJ databases">
        <title>Draft genome sequence of Photobacterium halotolerans S2753: a solonamide, ngercheumicin and holomycin producer.</title>
        <authorList>
            <person name="Machado H.R."/>
            <person name="Gram L."/>
        </authorList>
    </citation>
    <scope>NUCLEOTIDE SEQUENCE [LARGE SCALE GENOMIC DNA]</scope>
    <source>
        <strain evidence="1 2">S2753</strain>
    </source>
</reference>
<keyword evidence="2" id="KW-1185">Reference proteome</keyword>
<dbReference type="AlphaFoldDB" id="A0A066S0Q9"/>
<sequence>MKTKLTFLSACFIGLGLVGCGSESGHPKPGLVALEKQGELRVGNTVSANSRCNDCEQIQYTWMLDMNRNGIWGDSVFVDGQLVSDKEIQGQRYTLSSDEYGVKARLEMQYQVEGKAKSDFVIYQPVLVEKIFSNNFGDVAFLKSNGELVTWAYGQIDTHDGIEKVFESDYGLAAQDTTGKLITWQRSAMPSDMAPIYHAKSFHSNQGGGFAVIQGDGSVVTWGDHYSGGDSADVQTQLVDVESIYGAKYAFAALKNDKTVVAWGGGDAGDSNQVQADLTDVEMIIENERSFAVIKADNTVVTWGELNYGGYTKSFRDELENILNVFSNRTHFPDTYDNGTDFIAIKKDGAVISWGADTYSDLRDVRRQSIPGAKEIFSTWGAYVALTESGNVKVWGSERLGGNSTSVSHQLTQIKTIVPNANAFTALKEDGSVVSWGFDNCGGTNNATAGITDIVQVEATTCAFAAVRADGSLVAWGDQFGGGDLSSATGALSRTILLKAAEDKFLALQQDGTVAAWGLDVVNDAEAWQLLQAYLEPRDEEIESSIWSVFL</sequence>
<evidence type="ECO:0008006" key="3">
    <source>
        <dbReference type="Google" id="ProtNLM"/>
    </source>
</evidence>
<dbReference type="RefSeq" id="WP_036747519.1">
    <property type="nucleotide sequence ID" value="NZ_JAGSGC010000021.1"/>
</dbReference>
<name>A0A066S0Q9_9GAMM</name>
<dbReference type="PANTHER" id="PTHR45982">
    <property type="entry name" value="REGULATOR OF CHROMOSOME CONDENSATION"/>
    <property type="match status" value="1"/>
</dbReference>
<evidence type="ECO:0000313" key="1">
    <source>
        <dbReference type="EMBL" id="KDM93547.1"/>
    </source>
</evidence>
<dbReference type="InterPro" id="IPR051553">
    <property type="entry name" value="Ran_GTPase-activating"/>
</dbReference>
<organism evidence="1 2">
    <name type="scientific">Photobacterium galatheae</name>
    <dbReference type="NCBI Taxonomy" id="1654360"/>
    <lineage>
        <taxon>Bacteria</taxon>
        <taxon>Pseudomonadati</taxon>
        <taxon>Pseudomonadota</taxon>
        <taxon>Gammaproteobacteria</taxon>
        <taxon>Vibrionales</taxon>
        <taxon>Vibrionaceae</taxon>
        <taxon>Photobacterium</taxon>
    </lineage>
</organism>
<dbReference type="STRING" id="1654360.EA58_00220"/>
<comment type="caution">
    <text evidence="1">The sequence shown here is derived from an EMBL/GenBank/DDBJ whole genome shotgun (WGS) entry which is preliminary data.</text>
</comment>
<protein>
    <recommendedName>
        <fullName evidence="3">Lipoprotein</fullName>
    </recommendedName>
</protein>
<dbReference type="PROSITE" id="PS51257">
    <property type="entry name" value="PROKAR_LIPOPROTEIN"/>
    <property type="match status" value="1"/>
</dbReference>
<accession>A0A066S0Q9</accession>
<gene>
    <name evidence="1" type="ORF">EA58_00220</name>
</gene>
<dbReference type="Proteomes" id="UP000027192">
    <property type="component" value="Unassembled WGS sequence"/>
</dbReference>
<dbReference type="EMBL" id="JMIB01000001">
    <property type="protein sequence ID" value="KDM93547.1"/>
    <property type="molecule type" value="Genomic_DNA"/>
</dbReference>
<dbReference type="PANTHER" id="PTHR45982:SF1">
    <property type="entry name" value="REGULATOR OF CHROMOSOME CONDENSATION"/>
    <property type="match status" value="1"/>
</dbReference>
<evidence type="ECO:0000313" key="2">
    <source>
        <dbReference type="Proteomes" id="UP000027192"/>
    </source>
</evidence>
<dbReference type="SUPFAM" id="SSF50985">
    <property type="entry name" value="RCC1/BLIP-II"/>
    <property type="match status" value="2"/>
</dbReference>
<proteinExistence type="predicted"/>
<dbReference type="InterPro" id="IPR009091">
    <property type="entry name" value="RCC1/BLIP-II"/>
</dbReference>